<proteinExistence type="predicted"/>
<dbReference type="AlphaFoldDB" id="A0A977PVK3"/>
<reference evidence="1" key="1">
    <citation type="submission" date="2021-04" db="EMBL/GenBank/DDBJ databases">
        <title>Genome sequence of Woronichinia naegeliana from Washington state freshwater lake bloom.</title>
        <authorList>
            <person name="Dreher T.W."/>
        </authorList>
    </citation>
    <scope>NUCLEOTIDE SEQUENCE</scope>
    <source>
        <strain evidence="1">WA131</strain>
    </source>
</reference>
<accession>A0A977PVK3</accession>
<evidence type="ECO:0000313" key="1">
    <source>
        <dbReference type="EMBL" id="UXE61121.1"/>
    </source>
</evidence>
<sequence>MSDFSSVLGKLAGKVMNAANSSEELMCLGKCDKITKHISISYADFMLADSSGGLTDTLSSILGTSVDLVPAVLPLTLGNSYACICCSKIRFHGGALSSQMNENIKDLYLEKK</sequence>
<dbReference type="KEGG" id="wna:KA717_37955"/>
<dbReference type="EMBL" id="CP073041">
    <property type="protein sequence ID" value="UXE61121.1"/>
    <property type="molecule type" value="Genomic_DNA"/>
</dbReference>
<dbReference type="Proteomes" id="UP001065613">
    <property type="component" value="Chromosome"/>
</dbReference>
<name>A0A977PVK3_9CYAN</name>
<protein>
    <submittedName>
        <fullName evidence="1">Uncharacterized protein</fullName>
    </submittedName>
</protein>
<gene>
    <name evidence="1" type="ORF">KA717_37955</name>
</gene>
<organism evidence="1">
    <name type="scientific">Woronichinia naegeliana WA131</name>
    <dbReference type="NCBI Taxonomy" id="2824559"/>
    <lineage>
        <taxon>Bacteria</taxon>
        <taxon>Bacillati</taxon>
        <taxon>Cyanobacteriota</taxon>
        <taxon>Cyanophyceae</taxon>
        <taxon>Synechococcales</taxon>
        <taxon>Coelosphaeriaceae</taxon>
        <taxon>Woronichinia</taxon>
    </lineage>
</organism>